<dbReference type="InterPro" id="IPR047057">
    <property type="entry name" value="MerR_fam"/>
</dbReference>
<evidence type="ECO:0000313" key="5">
    <source>
        <dbReference type="EMBL" id="KPM59582.1"/>
    </source>
</evidence>
<dbReference type="EMBL" id="LKKS01000131">
    <property type="protein sequence ID" value="KPM59582.1"/>
    <property type="molecule type" value="Genomic_DNA"/>
</dbReference>
<dbReference type="PANTHER" id="PTHR30204">
    <property type="entry name" value="REDOX-CYCLING DRUG-SENSING TRANSCRIPTIONAL ACTIVATOR SOXR"/>
    <property type="match status" value="1"/>
</dbReference>
<name>A0A0P7CY11_PSEPU</name>
<dbReference type="AlphaFoldDB" id="A0A0P7CY11"/>
<dbReference type="Pfam" id="PF09278">
    <property type="entry name" value="MerR-DNA-bind"/>
    <property type="match status" value="1"/>
</dbReference>
<evidence type="ECO:0000256" key="3">
    <source>
        <dbReference type="ARBA" id="ARBA00023163"/>
    </source>
</evidence>
<accession>A0A0P7CY11</accession>
<dbReference type="PANTHER" id="PTHR30204:SF94">
    <property type="entry name" value="HEAVY METAL-DEPENDENT TRANSCRIPTIONAL REGULATOR HI_0293-RELATED"/>
    <property type="match status" value="1"/>
</dbReference>
<dbReference type="InterPro" id="IPR000551">
    <property type="entry name" value="MerR-type_HTH_dom"/>
</dbReference>
<evidence type="ECO:0000259" key="4">
    <source>
        <dbReference type="PROSITE" id="PS50937"/>
    </source>
</evidence>
<feature type="domain" description="HTH merR-type" evidence="4">
    <location>
        <begin position="1"/>
        <end position="69"/>
    </location>
</feature>
<dbReference type="SMART" id="SM00422">
    <property type="entry name" value="HTH_MERR"/>
    <property type="match status" value="1"/>
</dbReference>
<organism evidence="5 6">
    <name type="scientific">Pseudomonas putida</name>
    <name type="common">Arthrobacter siderocapsulatus</name>
    <dbReference type="NCBI Taxonomy" id="303"/>
    <lineage>
        <taxon>Bacteria</taxon>
        <taxon>Pseudomonadati</taxon>
        <taxon>Pseudomonadota</taxon>
        <taxon>Gammaproteobacteria</taxon>
        <taxon>Pseudomonadales</taxon>
        <taxon>Pseudomonadaceae</taxon>
        <taxon>Pseudomonas</taxon>
    </lineage>
</organism>
<dbReference type="Pfam" id="PF00376">
    <property type="entry name" value="MerR"/>
    <property type="match status" value="1"/>
</dbReference>
<dbReference type="Gene3D" id="1.10.1660.10">
    <property type="match status" value="1"/>
</dbReference>
<keyword evidence="2" id="KW-0238">DNA-binding</keyword>
<dbReference type="Proteomes" id="UP000050437">
    <property type="component" value="Unassembled WGS sequence"/>
</dbReference>
<sequence>MNIGAAANVSGLTAKMIRYYERIELVPASRRTRSGYRDYLERDVQVLRFIHHARELGFSLTQVRALLALWRDRQRPSSEVQVIAHHYIDALNARIVLLQALRDSLSYLAEHCDDLEQPPGPILDDLPPPLAE</sequence>
<proteinExistence type="predicted"/>
<evidence type="ECO:0000256" key="1">
    <source>
        <dbReference type="ARBA" id="ARBA00023015"/>
    </source>
</evidence>
<dbReference type="SUPFAM" id="SSF46955">
    <property type="entry name" value="Putative DNA-binding domain"/>
    <property type="match status" value="1"/>
</dbReference>
<dbReference type="GO" id="GO:0003700">
    <property type="term" value="F:DNA-binding transcription factor activity"/>
    <property type="evidence" value="ECO:0007669"/>
    <property type="project" value="InterPro"/>
</dbReference>
<comment type="caution">
    <text evidence="5">The sequence shown here is derived from an EMBL/GenBank/DDBJ whole genome shotgun (WGS) entry which is preliminary data.</text>
</comment>
<dbReference type="GO" id="GO:0003677">
    <property type="term" value="F:DNA binding"/>
    <property type="evidence" value="ECO:0007669"/>
    <property type="project" value="UniProtKB-KW"/>
</dbReference>
<dbReference type="InterPro" id="IPR015358">
    <property type="entry name" value="Tscrpt_reg_MerR_DNA-bd"/>
</dbReference>
<evidence type="ECO:0000256" key="2">
    <source>
        <dbReference type="ARBA" id="ARBA00023125"/>
    </source>
</evidence>
<keyword evidence="3" id="KW-0804">Transcription</keyword>
<evidence type="ECO:0000313" key="6">
    <source>
        <dbReference type="Proteomes" id="UP000050437"/>
    </source>
</evidence>
<protein>
    <submittedName>
        <fullName evidence="5">Transcriptional regulator</fullName>
    </submittedName>
</protein>
<dbReference type="PROSITE" id="PS50937">
    <property type="entry name" value="HTH_MERR_2"/>
    <property type="match status" value="1"/>
</dbReference>
<keyword evidence="1" id="KW-0805">Transcription regulation</keyword>
<reference evidence="5 6" key="1">
    <citation type="submission" date="2015-10" db="EMBL/GenBank/DDBJ databases">
        <title>Pseudomonas putida clinical strains.</title>
        <authorList>
            <person name="Molina L."/>
            <person name="Udaondo Z."/>
        </authorList>
    </citation>
    <scope>NUCLEOTIDE SEQUENCE [LARGE SCALE GENOMIC DNA]</scope>
    <source>
        <strain evidence="5 6">HB13667</strain>
    </source>
</reference>
<gene>
    <name evidence="5" type="ORF">HB13667_24645</name>
</gene>
<dbReference type="InterPro" id="IPR009061">
    <property type="entry name" value="DNA-bd_dom_put_sf"/>
</dbReference>
<dbReference type="RefSeq" id="WP_003131920.1">
    <property type="nucleotide sequence ID" value="NZ_LKKS01000131.1"/>
</dbReference>
<dbReference type="PRINTS" id="PR00040">
    <property type="entry name" value="HTHMERR"/>
</dbReference>